<dbReference type="NCBIfam" id="NF001454">
    <property type="entry name" value="PRK00315.1"/>
    <property type="match status" value="1"/>
</dbReference>
<keyword evidence="7 11" id="KW-0630">Potassium</keyword>
<sequence length="208" mass="21573">MARTALPTVLRHHLAALRMLLVFTVITGLAYPLLVTGIAQAVLPGQANGSLLTADGRPVASRLLGQNFTLPRARGGRPDPAWFQPRPSAAGYDPGKSGASNLGPNNPALTAAIRARRAAVAAFDGVPPAAVPADAVTAGGSGLDPDISPAYAYEQAGRVARARRLSPARVRALVGRHVQGRQLGFLGQPRVNVVVLNRALAGQGRPVR</sequence>
<dbReference type="GO" id="GO:0008556">
    <property type="term" value="F:P-type potassium transmembrane transporter activity"/>
    <property type="evidence" value="ECO:0007669"/>
    <property type="project" value="InterPro"/>
</dbReference>
<organism evidence="13 14">
    <name type="scientific">Streptomyces benahoarensis</name>
    <dbReference type="NCBI Taxonomy" id="2595054"/>
    <lineage>
        <taxon>Bacteria</taxon>
        <taxon>Bacillati</taxon>
        <taxon>Actinomycetota</taxon>
        <taxon>Actinomycetes</taxon>
        <taxon>Kitasatosporales</taxon>
        <taxon>Streptomycetaceae</taxon>
        <taxon>Streptomyces</taxon>
    </lineage>
</organism>
<evidence type="ECO:0000256" key="2">
    <source>
        <dbReference type="ARBA" id="ARBA00022475"/>
    </source>
</evidence>
<feature type="region of interest" description="Disordered" evidence="12">
    <location>
        <begin position="69"/>
        <end position="102"/>
    </location>
</feature>
<evidence type="ECO:0000313" key="13">
    <source>
        <dbReference type="EMBL" id="TSB41768.1"/>
    </source>
</evidence>
<dbReference type="HAMAP" id="MF_00276">
    <property type="entry name" value="KdpC"/>
    <property type="match status" value="1"/>
</dbReference>
<dbReference type="EMBL" id="VKLS01000114">
    <property type="protein sequence ID" value="TSB41768.1"/>
    <property type="molecule type" value="Genomic_DNA"/>
</dbReference>
<evidence type="ECO:0000256" key="9">
    <source>
        <dbReference type="ARBA" id="ARBA00023065"/>
    </source>
</evidence>
<evidence type="ECO:0000256" key="10">
    <source>
        <dbReference type="ARBA" id="ARBA00023136"/>
    </source>
</evidence>
<dbReference type="AlphaFoldDB" id="A0A553ZJZ6"/>
<evidence type="ECO:0000256" key="8">
    <source>
        <dbReference type="ARBA" id="ARBA00022989"/>
    </source>
</evidence>
<keyword evidence="9 11" id="KW-0406">Ion transport</keyword>
<evidence type="ECO:0000256" key="3">
    <source>
        <dbReference type="ARBA" id="ARBA00022538"/>
    </source>
</evidence>
<dbReference type="Proteomes" id="UP000320888">
    <property type="component" value="Unassembled WGS sequence"/>
</dbReference>
<accession>A0A553ZJZ6</accession>
<dbReference type="PANTHER" id="PTHR30042:SF2">
    <property type="entry name" value="POTASSIUM-TRANSPORTING ATPASE KDPC SUBUNIT"/>
    <property type="match status" value="1"/>
</dbReference>
<reference evidence="13 14" key="1">
    <citation type="submission" date="2019-07" db="EMBL/GenBank/DDBJ databases">
        <title>Draft genome for Streptomyces benahoarensis MZ03-48.</title>
        <authorList>
            <person name="Gonzalez-Pimentel J.L."/>
        </authorList>
    </citation>
    <scope>NUCLEOTIDE SEQUENCE [LARGE SCALE GENOMIC DNA]</scope>
    <source>
        <strain evidence="13 14">MZ03-48</strain>
    </source>
</reference>
<proteinExistence type="inferred from homology"/>
<keyword evidence="14" id="KW-1185">Reference proteome</keyword>
<dbReference type="GO" id="GO:0005524">
    <property type="term" value="F:ATP binding"/>
    <property type="evidence" value="ECO:0007669"/>
    <property type="project" value="UniProtKB-UniRule"/>
</dbReference>
<evidence type="ECO:0000256" key="5">
    <source>
        <dbReference type="ARBA" id="ARBA00022741"/>
    </source>
</evidence>
<comment type="subcellular location">
    <subcellularLocation>
        <location evidence="11">Cell membrane</location>
        <topology evidence="11">Single-pass membrane protein</topology>
    </subcellularLocation>
</comment>
<evidence type="ECO:0000256" key="12">
    <source>
        <dbReference type="SAM" id="MobiDB-lite"/>
    </source>
</evidence>
<evidence type="ECO:0000256" key="4">
    <source>
        <dbReference type="ARBA" id="ARBA00022692"/>
    </source>
</evidence>
<name>A0A553ZJZ6_9ACTN</name>
<evidence type="ECO:0000256" key="11">
    <source>
        <dbReference type="HAMAP-Rule" id="MF_00276"/>
    </source>
</evidence>
<evidence type="ECO:0000313" key="14">
    <source>
        <dbReference type="Proteomes" id="UP000320888"/>
    </source>
</evidence>
<dbReference type="GO" id="GO:0005886">
    <property type="term" value="C:plasma membrane"/>
    <property type="evidence" value="ECO:0007669"/>
    <property type="project" value="UniProtKB-SubCell"/>
</dbReference>
<dbReference type="PANTHER" id="PTHR30042">
    <property type="entry name" value="POTASSIUM-TRANSPORTING ATPASE C CHAIN"/>
    <property type="match status" value="1"/>
</dbReference>
<comment type="function">
    <text evidence="11">Part of the high-affinity ATP-driven potassium transport (or Kdp) system, which catalyzes the hydrolysis of ATP coupled with the electrogenic transport of potassium into the cytoplasm. This subunit acts as a catalytic chaperone that increases the ATP-binding affinity of the ATP-hydrolyzing subunit KdpB by the formation of a transient KdpB/KdpC/ATP ternary complex.</text>
</comment>
<keyword evidence="2 11" id="KW-1003">Cell membrane</keyword>
<keyword evidence="6 11" id="KW-0067">ATP-binding</keyword>
<keyword evidence="8 11" id="KW-1133">Transmembrane helix</keyword>
<dbReference type="RefSeq" id="WP_143942632.1">
    <property type="nucleotide sequence ID" value="NZ_VKLS01000114.1"/>
</dbReference>
<keyword evidence="4 11" id="KW-0812">Transmembrane</keyword>
<keyword evidence="5 11" id="KW-0547">Nucleotide-binding</keyword>
<dbReference type="InterPro" id="IPR003820">
    <property type="entry name" value="KdpC"/>
</dbReference>
<comment type="caution">
    <text evidence="13">The sequence shown here is derived from an EMBL/GenBank/DDBJ whole genome shotgun (WGS) entry which is preliminary data.</text>
</comment>
<dbReference type="OrthoDB" id="9788285at2"/>
<keyword evidence="1 11" id="KW-0813">Transport</keyword>
<keyword evidence="3 11" id="KW-0633">Potassium transport</keyword>
<dbReference type="PIRSF" id="PIRSF001296">
    <property type="entry name" value="K_ATPase_KdpC"/>
    <property type="match status" value="1"/>
</dbReference>
<keyword evidence="10 11" id="KW-0472">Membrane</keyword>
<evidence type="ECO:0000256" key="6">
    <source>
        <dbReference type="ARBA" id="ARBA00022840"/>
    </source>
</evidence>
<dbReference type="Pfam" id="PF02669">
    <property type="entry name" value="KdpC"/>
    <property type="match status" value="1"/>
</dbReference>
<comment type="similarity">
    <text evidence="11">Belongs to the KdpC family.</text>
</comment>
<gene>
    <name evidence="11 13" type="primary">kdpC</name>
    <name evidence="13" type="ORF">FNZ23_12170</name>
</gene>
<protein>
    <recommendedName>
        <fullName evidence="11">Potassium-transporting ATPase KdpC subunit</fullName>
    </recommendedName>
    <alternativeName>
        <fullName evidence="11">ATP phosphohydrolase [potassium-transporting] C chain</fullName>
    </alternativeName>
    <alternativeName>
        <fullName evidence="11">Potassium-binding and translocating subunit C</fullName>
    </alternativeName>
    <alternativeName>
        <fullName evidence="11">Potassium-translocating ATPase C chain</fullName>
    </alternativeName>
</protein>
<evidence type="ECO:0000256" key="7">
    <source>
        <dbReference type="ARBA" id="ARBA00022958"/>
    </source>
</evidence>
<feature type="transmembrane region" description="Helical" evidence="11">
    <location>
        <begin position="20"/>
        <end position="43"/>
    </location>
</feature>
<evidence type="ECO:0000256" key="1">
    <source>
        <dbReference type="ARBA" id="ARBA00022448"/>
    </source>
</evidence>
<dbReference type="NCBIfam" id="TIGR00681">
    <property type="entry name" value="kdpC"/>
    <property type="match status" value="1"/>
</dbReference>
<comment type="subunit">
    <text evidence="11">The system is composed of three essential subunits: KdpA, KdpB and KdpC.</text>
</comment>